<keyword evidence="2 5" id="KW-0812">Transmembrane</keyword>
<dbReference type="Pfam" id="PF00146">
    <property type="entry name" value="NADHdh"/>
    <property type="match status" value="1"/>
</dbReference>
<dbReference type="GO" id="GO:0005886">
    <property type="term" value="C:plasma membrane"/>
    <property type="evidence" value="ECO:0007669"/>
    <property type="project" value="UniProtKB-SubCell"/>
</dbReference>
<protein>
    <submittedName>
        <fullName evidence="7">Uncharacterized protein</fullName>
    </submittedName>
</protein>
<feature type="transmembrane region" description="Helical" evidence="6">
    <location>
        <begin position="53"/>
        <end position="75"/>
    </location>
</feature>
<dbReference type="AlphaFoldDB" id="A0A4S5BBT8"/>
<dbReference type="GO" id="GO:0003954">
    <property type="term" value="F:NADH dehydrogenase activity"/>
    <property type="evidence" value="ECO:0007669"/>
    <property type="project" value="TreeGrafter"/>
</dbReference>
<evidence type="ECO:0000256" key="3">
    <source>
        <dbReference type="ARBA" id="ARBA00022989"/>
    </source>
</evidence>
<evidence type="ECO:0000256" key="2">
    <source>
        <dbReference type="ARBA" id="ARBA00022692"/>
    </source>
</evidence>
<evidence type="ECO:0000256" key="4">
    <source>
        <dbReference type="ARBA" id="ARBA00023136"/>
    </source>
</evidence>
<evidence type="ECO:0000256" key="5">
    <source>
        <dbReference type="RuleBase" id="RU000471"/>
    </source>
</evidence>
<comment type="caution">
    <text evidence="7">The sequence shown here is derived from an EMBL/GenBank/DDBJ whole genome shotgun (WGS) entry which is preliminary data.</text>
</comment>
<dbReference type="InterPro" id="IPR001694">
    <property type="entry name" value="NADH_UbQ_OxRdtase_su1/FPO"/>
</dbReference>
<dbReference type="PANTHER" id="PTHR11432:SF3">
    <property type="entry name" value="NADH-UBIQUINONE OXIDOREDUCTASE CHAIN 1"/>
    <property type="match status" value="1"/>
</dbReference>
<dbReference type="GO" id="GO:0009060">
    <property type="term" value="P:aerobic respiration"/>
    <property type="evidence" value="ECO:0007669"/>
    <property type="project" value="TreeGrafter"/>
</dbReference>
<sequence length="81" mass="9346">MGLVRKFDIRVLFFFCCLRFGVYRVIIAGWSSNCKYSLLGRLRAVAQTISYEVRLALILLSYVILVAGFNLNLFIEYQSNV</sequence>
<evidence type="ECO:0000256" key="1">
    <source>
        <dbReference type="ARBA" id="ARBA00004141"/>
    </source>
</evidence>
<accession>A0A4S5BBT8</accession>
<evidence type="ECO:0000313" key="7">
    <source>
        <dbReference type="EMBL" id="THJ29510.1"/>
    </source>
</evidence>
<organism evidence="7 8">
    <name type="scientific">Lampropedia aestuarii</name>
    <dbReference type="NCBI Taxonomy" id="2562762"/>
    <lineage>
        <taxon>Bacteria</taxon>
        <taxon>Pseudomonadati</taxon>
        <taxon>Pseudomonadota</taxon>
        <taxon>Betaproteobacteria</taxon>
        <taxon>Burkholderiales</taxon>
        <taxon>Comamonadaceae</taxon>
        <taxon>Lampropedia</taxon>
    </lineage>
</organism>
<keyword evidence="8" id="KW-1185">Reference proteome</keyword>
<name>A0A4S5BBT8_9BURK</name>
<feature type="transmembrane region" description="Helical" evidence="6">
    <location>
        <begin position="12"/>
        <end position="33"/>
    </location>
</feature>
<evidence type="ECO:0000256" key="6">
    <source>
        <dbReference type="SAM" id="Phobius"/>
    </source>
</evidence>
<keyword evidence="3 6" id="KW-1133">Transmembrane helix</keyword>
<proteinExistence type="inferred from homology"/>
<dbReference type="OrthoDB" id="9803734at2"/>
<comment type="similarity">
    <text evidence="5">Belongs to the complex I subunit 1 family.</text>
</comment>
<reference evidence="7 8" key="1">
    <citation type="submission" date="2019-04" db="EMBL/GenBank/DDBJ databases">
        <title>Lampropedia sp YIM MLB12 draf genome.</title>
        <authorList>
            <person name="Wang Y.-X."/>
        </authorList>
    </citation>
    <scope>NUCLEOTIDE SEQUENCE [LARGE SCALE GENOMIC DNA]</scope>
    <source>
        <strain evidence="7 8">YIM MLB12</strain>
    </source>
</reference>
<keyword evidence="4 6" id="KW-0472">Membrane</keyword>
<dbReference type="PANTHER" id="PTHR11432">
    <property type="entry name" value="NADH DEHYDROGENASE SUBUNIT 1"/>
    <property type="match status" value="1"/>
</dbReference>
<keyword evidence="5" id="KW-0520">NAD</keyword>
<dbReference type="Proteomes" id="UP000306236">
    <property type="component" value="Unassembled WGS sequence"/>
</dbReference>
<gene>
    <name evidence="7" type="ORF">E8K88_17935</name>
</gene>
<comment type="subcellular location">
    <subcellularLocation>
        <location evidence="5">Cell membrane</location>
        <topology evidence="5">Multi-pass membrane protein</topology>
    </subcellularLocation>
    <subcellularLocation>
        <location evidence="1">Membrane</location>
        <topology evidence="1">Multi-pass membrane protein</topology>
    </subcellularLocation>
</comment>
<dbReference type="EMBL" id="SSWX01000071">
    <property type="protein sequence ID" value="THJ29510.1"/>
    <property type="molecule type" value="Genomic_DNA"/>
</dbReference>
<evidence type="ECO:0000313" key="8">
    <source>
        <dbReference type="Proteomes" id="UP000306236"/>
    </source>
</evidence>